<keyword evidence="2" id="KW-1185">Reference proteome</keyword>
<dbReference type="RefSeq" id="WP_373636804.1">
    <property type="nucleotide sequence ID" value="NZ_CP150951.2"/>
</dbReference>
<reference evidence="2" key="1">
    <citation type="submission" date="2024-04" db="EMBL/GenBank/DDBJ databases">
        <title>Phylogenomic analyses of a clade within the roseobacter group suggest taxonomic reassignments of species of the genera Aestuariivita, Citreicella, Loktanella, Nautella, Pelagibaca, Ruegeria, Thalassobius, Thiobacimonas and Tropicibacter, and the proposal o.</title>
        <authorList>
            <person name="Jeon C.O."/>
        </authorList>
    </citation>
    <scope>NUCLEOTIDE SEQUENCE [LARGE SCALE GENOMIC DNA]</scope>
    <source>
        <strain evidence="2">BS5-3</strain>
    </source>
</reference>
<evidence type="ECO:0000313" key="2">
    <source>
        <dbReference type="Proteomes" id="UP001440612"/>
    </source>
</evidence>
<evidence type="ECO:0000313" key="1">
    <source>
        <dbReference type="EMBL" id="WZC49886.2"/>
    </source>
</evidence>
<dbReference type="Gene3D" id="2.40.360.10">
    <property type="entry name" value="YmcC-like"/>
    <property type="match status" value="1"/>
</dbReference>
<organism evidence="1 2">
    <name type="scientific">Yoonia phaeophyticola</name>
    <dbReference type="NCBI Taxonomy" id="3137369"/>
    <lineage>
        <taxon>Bacteria</taxon>
        <taxon>Pseudomonadati</taxon>
        <taxon>Pseudomonadota</taxon>
        <taxon>Alphaproteobacteria</taxon>
        <taxon>Rhodobacterales</taxon>
        <taxon>Paracoccaceae</taxon>
        <taxon>Yoonia</taxon>
    </lineage>
</organism>
<keyword evidence="1" id="KW-0449">Lipoprotein</keyword>
<sequence length="220" mass="23537">MIHSFKNIILAAAIAGLTACGSIGDDGVGAQLADVATGLVSGQSAEAAPSAAVITEEELVNNPGKFMRVNMRRLDRWDTMVPAATNGARVTWVDSENNTVTLENGIIVATRGLPRDIMGASANGTWAAIRAGGGNAQRTHEFLDDNDQISQELLQCSIDFKGADTVNRLSQSLNSRKFEEICRGETLQLTNIYWLNGSGQLLRSLQAISPDAGYLQIDIF</sequence>
<dbReference type="PROSITE" id="PS51257">
    <property type="entry name" value="PROKAR_LIPOPROTEIN"/>
    <property type="match status" value="1"/>
</dbReference>
<gene>
    <name evidence="1" type="ORF">AABB29_04350</name>
</gene>
<protein>
    <submittedName>
        <fullName evidence="1">YjbF family lipoprotein</fullName>
    </submittedName>
</protein>
<dbReference type="SUPFAM" id="SSF159270">
    <property type="entry name" value="YmcC-like"/>
    <property type="match status" value="1"/>
</dbReference>
<dbReference type="Pfam" id="PF11102">
    <property type="entry name" value="YjbF"/>
    <property type="match status" value="1"/>
</dbReference>
<dbReference type="EMBL" id="CP150951">
    <property type="protein sequence ID" value="WZC49886.2"/>
    <property type="molecule type" value="Genomic_DNA"/>
</dbReference>
<dbReference type="InterPro" id="IPR023373">
    <property type="entry name" value="YmcC_sf"/>
</dbReference>
<accession>A0ABZ2V6T9</accession>
<name>A0ABZ2V6T9_9RHOB</name>
<dbReference type="InterPro" id="IPR021308">
    <property type="entry name" value="GfcB"/>
</dbReference>
<dbReference type="Proteomes" id="UP001440612">
    <property type="component" value="Chromosome"/>
</dbReference>
<proteinExistence type="predicted"/>